<dbReference type="Pfam" id="PF00248">
    <property type="entry name" value="Aldo_ket_red"/>
    <property type="match status" value="1"/>
</dbReference>
<feature type="domain" description="NADP-dependent oxidoreductase" evidence="2">
    <location>
        <begin position="11"/>
        <end position="304"/>
    </location>
</feature>
<keyword evidence="1" id="KW-0560">Oxidoreductase</keyword>
<dbReference type="PANTHER" id="PTHR43364">
    <property type="entry name" value="NADH-SPECIFIC METHYLGLYOXAL REDUCTASE-RELATED"/>
    <property type="match status" value="1"/>
</dbReference>
<evidence type="ECO:0000313" key="4">
    <source>
        <dbReference type="Proteomes" id="UP000036367"/>
    </source>
</evidence>
<dbReference type="Proteomes" id="UP000036367">
    <property type="component" value="Unassembled WGS sequence"/>
</dbReference>
<dbReference type="PANTHER" id="PTHR43364:SF4">
    <property type="entry name" value="NAD(P)-LINKED OXIDOREDUCTASE SUPERFAMILY PROTEIN"/>
    <property type="match status" value="1"/>
</dbReference>
<dbReference type="PRINTS" id="PR00069">
    <property type="entry name" value="ALDKETRDTASE"/>
</dbReference>
<dbReference type="AlphaFoldDB" id="A0A0J1EAY6"/>
<dbReference type="GO" id="GO:0016491">
    <property type="term" value="F:oxidoreductase activity"/>
    <property type="evidence" value="ECO:0007669"/>
    <property type="project" value="UniProtKB-KW"/>
</dbReference>
<protein>
    <submittedName>
        <fullName evidence="3">Aldo/keto reductase</fullName>
    </submittedName>
</protein>
<name>A0A0J1EAY6_RHOIS</name>
<organism evidence="3 4">
    <name type="scientific">Rhodopirellula islandica</name>
    <dbReference type="NCBI Taxonomy" id="595434"/>
    <lineage>
        <taxon>Bacteria</taxon>
        <taxon>Pseudomonadati</taxon>
        <taxon>Planctomycetota</taxon>
        <taxon>Planctomycetia</taxon>
        <taxon>Pirellulales</taxon>
        <taxon>Pirellulaceae</taxon>
        <taxon>Rhodopirellula</taxon>
    </lineage>
</organism>
<sequence length="315" mass="34396">MNLATVLNQHIILGLWPIAGVTTVGVTREHAIATIRTAIEAGIRQFDTAYSYGLQGEADERLGAALQDLDASTRKEIQIIGKVGQRYNEDGVRVNDGRPETLVVDAENSLRRIGIRCFDTLMLHCVDEEVPIQASAWALQRLMQRGMAKRVGVCNATPEQRAEFASVIPCSAIQCPLNGLQQETLSTVIPDAKENDCDVWVYWTLMKGLLAGKIERDHVFAEGDSRPNYPIFQGEARQRAHDIVDQLKLIAADTGRSVANLSISWAVSQPGVTAALVGAHRPEQIADFATAGPLPKAVRRQVKELFATSSDSTAE</sequence>
<dbReference type="GO" id="GO:0005829">
    <property type="term" value="C:cytosol"/>
    <property type="evidence" value="ECO:0007669"/>
    <property type="project" value="TreeGrafter"/>
</dbReference>
<comment type="caution">
    <text evidence="3">The sequence shown here is derived from an EMBL/GenBank/DDBJ whole genome shotgun (WGS) entry which is preliminary data.</text>
</comment>
<dbReference type="InterPro" id="IPR036812">
    <property type="entry name" value="NAD(P)_OxRdtase_dom_sf"/>
</dbReference>
<dbReference type="STRING" id="595434.RISK_005065"/>
<proteinExistence type="predicted"/>
<dbReference type="Gene3D" id="3.20.20.100">
    <property type="entry name" value="NADP-dependent oxidoreductase domain"/>
    <property type="match status" value="1"/>
</dbReference>
<evidence type="ECO:0000313" key="3">
    <source>
        <dbReference type="EMBL" id="KLU02769.1"/>
    </source>
</evidence>
<reference evidence="3" key="1">
    <citation type="submission" date="2015-05" db="EMBL/GenBank/DDBJ databases">
        <title>Permanent draft genome of Rhodopirellula islandicus K833.</title>
        <authorList>
            <person name="Kizina J."/>
            <person name="Richter M."/>
            <person name="Glockner F.O."/>
            <person name="Harder J."/>
        </authorList>
    </citation>
    <scope>NUCLEOTIDE SEQUENCE [LARGE SCALE GENOMIC DNA]</scope>
    <source>
        <strain evidence="3">K833</strain>
    </source>
</reference>
<dbReference type="SUPFAM" id="SSF51430">
    <property type="entry name" value="NAD(P)-linked oxidoreductase"/>
    <property type="match status" value="1"/>
</dbReference>
<evidence type="ECO:0000256" key="1">
    <source>
        <dbReference type="ARBA" id="ARBA00023002"/>
    </source>
</evidence>
<dbReference type="PATRIC" id="fig|595434.4.peg.4808"/>
<dbReference type="EMBL" id="LECT01000043">
    <property type="protein sequence ID" value="KLU02769.1"/>
    <property type="molecule type" value="Genomic_DNA"/>
</dbReference>
<dbReference type="InterPro" id="IPR020471">
    <property type="entry name" value="AKR"/>
</dbReference>
<evidence type="ECO:0000259" key="2">
    <source>
        <dbReference type="Pfam" id="PF00248"/>
    </source>
</evidence>
<dbReference type="InterPro" id="IPR023210">
    <property type="entry name" value="NADP_OxRdtase_dom"/>
</dbReference>
<dbReference type="InterPro" id="IPR050523">
    <property type="entry name" value="AKR_Detox_Biosynth"/>
</dbReference>
<keyword evidence="4" id="KW-1185">Reference proteome</keyword>
<gene>
    <name evidence="3" type="ORF">RISK_005065</name>
</gene>
<accession>A0A0J1EAY6</accession>